<organism evidence="1 2">
    <name type="scientific">Haloarcula limicola</name>
    <dbReference type="NCBI Taxonomy" id="1429915"/>
    <lineage>
        <taxon>Archaea</taxon>
        <taxon>Methanobacteriati</taxon>
        <taxon>Methanobacteriota</taxon>
        <taxon>Stenosarchaea group</taxon>
        <taxon>Halobacteria</taxon>
        <taxon>Halobacteriales</taxon>
        <taxon>Haloarculaceae</taxon>
        <taxon>Haloarcula</taxon>
    </lineage>
</organism>
<dbReference type="Gene3D" id="3.40.50.2000">
    <property type="entry name" value="Glycogen Phosphorylase B"/>
    <property type="match status" value="2"/>
</dbReference>
<dbReference type="SUPFAM" id="SSF53756">
    <property type="entry name" value="UDP-Glycosyltransferase/glycogen phosphorylase"/>
    <property type="match status" value="1"/>
</dbReference>
<dbReference type="Proteomes" id="UP000766550">
    <property type="component" value="Unassembled WGS sequence"/>
</dbReference>
<protein>
    <submittedName>
        <fullName evidence="1">Trehalose-6-phosphate synthase</fullName>
    </submittedName>
</protein>
<evidence type="ECO:0000313" key="1">
    <source>
        <dbReference type="EMBL" id="MBV0925849.1"/>
    </source>
</evidence>
<dbReference type="AlphaFoldDB" id="A0A8J7YDD4"/>
<comment type="caution">
    <text evidence="1">The sequence shown here is derived from an EMBL/GenBank/DDBJ whole genome shotgun (WGS) entry which is preliminary data.</text>
</comment>
<accession>A0A8J7YDD4</accession>
<dbReference type="Pfam" id="PF00982">
    <property type="entry name" value="Glyco_transf_20"/>
    <property type="match status" value="1"/>
</dbReference>
<dbReference type="GO" id="GO:0005992">
    <property type="term" value="P:trehalose biosynthetic process"/>
    <property type="evidence" value="ECO:0007669"/>
    <property type="project" value="InterPro"/>
</dbReference>
<dbReference type="EMBL" id="JAHQXF010000003">
    <property type="protein sequence ID" value="MBV0925849.1"/>
    <property type="molecule type" value="Genomic_DNA"/>
</dbReference>
<dbReference type="PANTHER" id="PTHR10788:SF106">
    <property type="entry name" value="BCDNA.GH08860"/>
    <property type="match status" value="1"/>
</dbReference>
<gene>
    <name evidence="1" type="ORF">KTS45_16720</name>
</gene>
<reference evidence="1 2" key="1">
    <citation type="submission" date="2021-06" db="EMBL/GenBank/DDBJ databases">
        <title>New haloarchaea isolates fom saline soil.</title>
        <authorList>
            <person name="Duran-Viseras A."/>
            <person name="Sanchez-Porro C.S."/>
            <person name="Ventosa A."/>
        </authorList>
    </citation>
    <scope>NUCLEOTIDE SEQUENCE [LARGE SCALE GENOMIC DNA]</scope>
    <source>
        <strain evidence="1 2">JCM 183640</strain>
    </source>
</reference>
<dbReference type="PANTHER" id="PTHR10788">
    <property type="entry name" value="TREHALOSE-6-PHOSPHATE SYNTHASE"/>
    <property type="match status" value="1"/>
</dbReference>
<evidence type="ECO:0000313" key="2">
    <source>
        <dbReference type="Proteomes" id="UP000766550"/>
    </source>
</evidence>
<dbReference type="OrthoDB" id="79955at2157"/>
<proteinExistence type="predicted"/>
<sequence length="488" mass="55471">MSESTDSQYLVVSNREPYRHDWEGDDITVDRPNGGLTSGLDGAMRRLGGTWIAWGDGDADREVVDDENRVQVPPDADEDQYTLERVWLSEEEQENYYLGFSNRVLWPICHAALTKVESERRHWEAYREVNRRFADTVAERVDEESVVWLQDYHFGLAPSMIRERTEHDPAIAHFWHIPWPGPDTFRACPHGEEILRGLLGNDLLGFHVDRYCENFLRCVDELIPMATVDLDAGVVHQPDGRLTVRSFPLGVEADRIQEQSTGAASHARFREFADEHGIDADGMLALGVDRLDYTKGIPERLQALERLFEEQPDLRESFTYVQIGSESRSEIPAYEAVQAEVAEAVERINDRFGTDDWRPVVYETGYVSNETLYALYRAADAALVSPIRDGMNLVAQEYVAAQAEDPGALVLSEQAGIHDRVGDDVLSVTPQNTDEFASAIREALAMSDKERERRMTSLRREIQRNDLESWTETMLDEIAVVDASRHGR</sequence>
<dbReference type="GO" id="GO:0003825">
    <property type="term" value="F:alpha,alpha-trehalose-phosphate synthase (UDP-forming) activity"/>
    <property type="evidence" value="ECO:0007669"/>
    <property type="project" value="TreeGrafter"/>
</dbReference>
<name>A0A8J7YDD4_9EURY</name>
<dbReference type="CDD" id="cd03788">
    <property type="entry name" value="GT20_TPS"/>
    <property type="match status" value="1"/>
</dbReference>
<keyword evidence="2" id="KW-1185">Reference proteome</keyword>
<dbReference type="InterPro" id="IPR001830">
    <property type="entry name" value="Glyco_trans_20"/>
</dbReference>